<dbReference type="Proteomes" id="UP000222310">
    <property type="component" value="Unassembled WGS sequence"/>
</dbReference>
<dbReference type="InterPro" id="IPR001789">
    <property type="entry name" value="Sig_transdc_resp-reg_receiver"/>
</dbReference>
<evidence type="ECO:0000313" key="4">
    <source>
        <dbReference type="Proteomes" id="UP000222310"/>
    </source>
</evidence>
<organism evidence="3 4">
    <name type="scientific">Nostoc linckia z8</name>
    <dbReference type="NCBI Taxonomy" id="1628746"/>
    <lineage>
        <taxon>Bacteria</taxon>
        <taxon>Bacillati</taxon>
        <taxon>Cyanobacteriota</taxon>
        <taxon>Cyanophyceae</taxon>
        <taxon>Nostocales</taxon>
        <taxon>Nostocaceae</taxon>
        <taxon>Nostoc</taxon>
    </lineage>
</organism>
<comment type="caution">
    <text evidence="3">The sequence shown here is derived from an EMBL/GenBank/DDBJ whole genome shotgun (WGS) entry which is preliminary data.</text>
</comment>
<evidence type="ECO:0000313" key="3">
    <source>
        <dbReference type="EMBL" id="PHJ98122.1"/>
    </source>
</evidence>
<protein>
    <submittedName>
        <fullName evidence="3">Chemotaxis protein CheY</fullName>
    </submittedName>
</protein>
<dbReference type="InterPro" id="IPR011006">
    <property type="entry name" value="CheY-like_superfamily"/>
</dbReference>
<reference evidence="3 4" key="1">
    <citation type="submission" date="2015-02" db="EMBL/GenBank/DDBJ databases">
        <title>Nostoc linckia genome annotation.</title>
        <authorList>
            <person name="Zhou Z."/>
        </authorList>
    </citation>
    <scope>NUCLEOTIDE SEQUENCE [LARGE SCALE GENOMIC DNA]</scope>
    <source>
        <strain evidence="4">z8</strain>
    </source>
</reference>
<feature type="domain" description="Response regulatory" evidence="2">
    <location>
        <begin position="9"/>
        <end position="137"/>
    </location>
</feature>
<evidence type="ECO:0000259" key="2">
    <source>
        <dbReference type="PROSITE" id="PS50110"/>
    </source>
</evidence>
<gene>
    <name evidence="3" type="ORF">VF08_27420</name>
</gene>
<dbReference type="PROSITE" id="PS50110">
    <property type="entry name" value="RESPONSE_REGULATORY"/>
    <property type="match status" value="1"/>
</dbReference>
<dbReference type="Pfam" id="PF00072">
    <property type="entry name" value="Response_reg"/>
    <property type="match status" value="1"/>
</dbReference>
<feature type="modified residue" description="4-aspartylphosphate" evidence="1">
    <location>
        <position position="70"/>
    </location>
</feature>
<dbReference type="SUPFAM" id="SSF52172">
    <property type="entry name" value="CheY-like"/>
    <property type="match status" value="1"/>
</dbReference>
<dbReference type="CDD" id="cd17557">
    <property type="entry name" value="REC_Rcp-like"/>
    <property type="match status" value="1"/>
</dbReference>
<dbReference type="EMBL" id="LAHD01000104">
    <property type="protein sequence ID" value="PHJ98122.1"/>
    <property type="molecule type" value="Genomic_DNA"/>
</dbReference>
<dbReference type="SMART" id="SM00448">
    <property type="entry name" value="REC"/>
    <property type="match status" value="1"/>
</dbReference>
<proteinExistence type="predicted"/>
<dbReference type="RefSeq" id="WP_099067630.1">
    <property type="nucleotide sequence ID" value="NZ_LAHD01000104.1"/>
</dbReference>
<dbReference type="Gene3D" id="3.40.50.2300">
    <property type="match status" value="1"/>
</dbReference>
<keyword evidence="1" id="KW-0597">Phosphoprotein</keyword>
<accession>A0A9Q6EIQ6</accession>
<dbReference type="GO" id="GO:0000160">
    <property type="term" value="P:phosphorelay signal transduction system"/>
    <property type="evidence" value="ECO:0007669"/>
    <property type="project" value="InterPro"/>
</dbReference>
<name>A0A9Q6EIQ6_NOSLI</name>
<dbReference type="PANTHER" id="PTHR44520">
    <property type="entry name" value="RESPONSE REGULATOR RCP1-RELATED"/>
    <property type="match status" value="1"/>
</dbReference>
<dbReference type="AlphaFoldDB" id="A0A9Q6EIQ6"/>
<evidence type="ECO:0000256" key="1">
    <source>
        <dbReference type="PROSITE-ProRule" id="PRU00169"/>
    </source>
</evidence>
<dbReference type="PANTHER" id="PTHR44520:SF2">
    <property type="entry name" value="RESPONSE REGULATOR RCP1"/>
    <property type="match status" value="1"/>
</dbReference>
<dbReference type="GeneID" id="57093425"/>
<dbReference type="InterPro" id="IPR052893">
    <property type="entry name" value="TCS_response_regulator"/>
</dbReference>
<sequence length="165" mass="18831">MNGRETNVTILMADDDEDDRMLVREALAESQLPIELYIVTNGEDLMDYLYHRGRYATDSDKPHPGLILLDLNMPKKDGFEALKEIKTDPQLRRIPVIILSTSSTEEDIYNTYDLGANSFIIKPVTFASLVEVMKTVGKYWFETVKLPTEVMGDEYGQQPHQSSVR</sequence>